<evidence type="ECO:0000259" key="13">
    <source>
        <dbReference type="Pfam" id="PF22599"/>
    </source>
</evidence>
<feature type="transmembrane region" description="Helical" evidence="9">
    <location>
        <begin position="1147"/>
        <end position="1173"/>
    </location>
</feature>
<gene>
    <name evidence="9 14" type="primary">secD</name>
    <name evidence="10" type="synonym">secF</name>
    <name evidence="14" type="ORF">IPV69_10420</name>
</gene>
<feature type="transmembrane region" description="Helical" evidence="9">
    <location>
        <begin position="1075"/>
        <end position="1094"/>
    </location>
</feature>
<dbReference type="GO" id="GO:0043952">
    <property type="term" value="P:protein transport by the Sec complex"/>
    <property type="evidence" value="ECO:0007669"/>
    <property type="project" value="UniProtKB-UniRule"/>
</dbReference>
<dbReference type="Pfam" id="PF22599">
    <property type="entry name" value="SecDF_P1_head"/>
    <property type="match status" value="1"/>
</dbReference>
<dbReference type="SUPFAM" id="SSF82866">
    <property type="entry name" value="Multidrug efflux transporter AcrB transmembrane domain"/>
    <property type="match status" value="2"/>
</dbReference>
<evidence type="ECO:0000313" key="14">
    <source>
        <dbReference type="EMBL" id="QOV91739.1"/>
    </source>
</evidence>
<evidence type="ECO:0000256" key="8">
    <source>
        <dbReference type="ARBA" id="ARBA00023136"/>
    </source>
</evidence>
<feature type="domain" description="Protein export membrane protein SecD/SecF C-terminal" evidence="12">
    <location>
        <begin position="987"/>
        <end position="1173"/>
    </location>
</feature>
<dbReference type="PANTHER" id="PTHR30081">
    <property type="entry name" value="PROTEIN-EXPORT MEMBRANE PROTEIN SEC"/>
    <property type="match status" value="1"/>
</dbReference>
<feature type="domain" description="Protein export membrane protein SecD/SecF C-terminal" evidence="12">
    <location>
        <begin position="521"/>
        <end position="684"/>
    </location>
</feature>
<feature type="transmembrane region" description="Helical" evidence="9">
    <location>
        <begin position="536"/>
        <end position="555"/>
    </location>
</feature>
<evidence type="ECO:0000256" key="2">
    <source>
        <dbReference type="ARBA" id="ARBA00022448"/>
    </source>
</evidence>
<comment type="subunit">
    <text evidence="10">Forms a complex with SecD. Part of the essential Sec protein translocation apparatus which comprises SecA, SecYEG and auxiliary proteins SecDF. Other proteins may also be involved.</text>
</comment>
<comment type="similarity">
    <text evidence="10">Belongs to the SecD/SecF family. SecF subfamily.</text>
</comment>
<comment type="caution">
    <text evidence="9">Lacks conserved residue(s) required for the propagation of feature annotation.</text>
</comment>
<feature type="transmembrane region" description="Helical" evidence="9">
    <location>
        <begin position="1006"/>
        <end position="1023"/>
    </location>
</feature>
<feature type="transmembrane region" description="Helical" evidence="9">
    <location>
        <begin position="659"/>
        <end position="679"/>
    </location>
</feature>
<feature type="domain" description="SecDF P1 head subdomain" evidence="13">
    <location>
        <begin position="419"/>
        <end position="512"/>
    </location>
</feature>
<dbReference type="NCBIfam" id="TIGR01129">
    <property type="entry name" value="secD"/>
    <property type="match status" value="1"/>
</dbReference>
<dbReference type="InterPro" id="IPR048634">
    <property type="entry name" value="SecD_SecF_C"/>
</dbReference>
<dbReference type="GO" id="GO:0065002">
    <property type="term" value="P:intracellular protein transmembrane transport"/>
    <property type="evidence" value="ECO:0007669"/>
    <property type="project" value="UniProtKB-UniRule"/>
</dbReference>
<dbReference type="InterPro" id="IPR055344">
    <property type="entry name" value="SecD_SecF_C_bact"/>
</dbReference>
<keyword evidence="7 9" id="KW-0811">Translocation</keyword>
<dbReference type="EMBL" id="CP063458">
    <property type="protein sequence ID" value="QOV91739.1"/>
    <property type="molecule type" value="Genomic_DNA"/>
</dbReference>
<dbReference type="Pfam" id="PF02355">
    <property type="entry name" value="SecD_SecF_C"/>
    <property type="match status" value="2"/>
</dbReference>
<dbReference type="RefSeq" id="WP_206295052.1">
    <property type="nucleotide sequence ID" value="NZ_CP063458.1"/>
</dbReference>
<feature type="region of interest" description="Disordered" evidence="11">
    <location>
        <begin position="218"/>
        <end position="241"/>
    </location>
</feature>
<evidence type="ECO:0000313" key="15">
    <source>
        <dbReference type="Proteomes" id="UP000593765"/>
    </source>
</evidence>
<dbReference type="InterPro" id="IPR005665">
    <property type="entry name" value="SecF_bac"/>
</dbReference>
<evidence type="ECO:0000256" key="1">
    <source>
        <dbReference type="ARBA" id="ARBA00004651"/>
    </source>
</evidence>
<evidence type="ECO:0000256" key="6">
    <source>
        <dbReference type="ARBA" id="ARBA00022989"/>
    </source>
</evidence>
<dbReference type="Gene3D" id="1.20.1640.10">
    <property type="entry name" value="Multidrug efflux transporter AcrB transmembrane domain"/>
    <property type="match status" value="2"/>
</dbReference>
<dbReference type="InterPro" id="IPR022813">
    <property type="entry name" value="SecD/SecF_arch_bac"/>
</dbReference>
<dbReference type="NCBIfam" id="TIGR00966">
    <property type="entry name" value="transloc_SecF"/>
    <property type="match status" value="1"/>
</dbReference>
<evidence type="ECO:0000259" key="12">
    <source>
        <dbReference type="Pfam" id="PF02355"/>
    </source>
</evidence>
<proteinExistence type="inferred from homology"/>
<feature type="compositionally biased region" description="Low complexity" evidence="11">
    <location>
        <begin position="153"/>
        <end position="173"/>
    </location>
</feature>
<dbReference type="HAMAP" id="MF_01463_B">
    <property type="entry name" value="SecD_B"/>
    <property type="match status" value="1"/>
</dbReference>
<evidence type="ECO:0000256" key="5">
    <source>
        <dbReference type="ARBA" id="ARBA00022927"/>
    </source>
</evidence>
<feature type="transmembrane region" description="Helical" evidence="9">
    <location>
        <begin position="586"/>
        <end position="610"/>
    </location>
</feature>
<dbReference type="NCBIfam" id="TIGR00916">
    <property type="entry name" value="2A0604s01"/>
    <property type="match status" value="1"/>
</dbReference>
<name>A0A7M2X2A4_9BACT</name>
<dbReference type="InterPro" id="IPR022645">
    <property type="entry name" value="SecD/SecF_bac"/>
</dbReference>
<keyword evidence="5 9" id="KW-0653">Protein transport</keyword>
<evidence type="ECO:0000256" key="10">
    <source>
        <dbReference type="HAMAP-Rule" id="MF_01464"/>
    </source>
</evidence>
<feature type="transmembrane region" description="Helical" evidence="9">
    <location>
        <begin position="1035"/>
        <end position="1055"/>
    </location>
</feature>
<dbReference type="PRINTS" id="PR01755">
    <property type="entry name" value="SECFTRNLCASE"/>
</dbReference>
<keyword evidence="2 9" id="KW-0813">Transport</keyword>
<feature type="transmembrane region" description="Helical" evidence="9">
    <location>
        <begin position="718"/>
        <end position="741"/>
    </location>
</feature>
<dbReference type="Gene3D" id="3.30.1360.200">
    <property type="match status" value="1"/>
</dbReference>
<evidence type="ECO:0000256" key="11">
    <source>
        <dbReference type="SAM" id="MobiDB-lite"/>
    </source>
</evidence>
<evidence type="ECO:0000256" key="3">
    <source>
        <dbReference type="ARBA" id="ARBA00022475"/>
    </source>
</evidence>
<evidence type="ECO:0000256" key="9">
    <source>
        <dbReference type="HAMAP-Rule" id="MF_01463"/>
    </source>
</evidence>
<feature type="transmembrane region" description="Helical" evidence="9">
    <location>
        <begin position="1123"/>
        <end position="1141"/>
    </location>
</feature>
<feature type="region of interest" description="Disordered" evidence="11">
    <location>
        <begin position="151"/>
        <end position="173"/>
    </location>
</feature>
<keyword evidence="15" id="KW-1185">Reference proteome</keyword>
<accession>A0A7M2X2A4</accession>
<feature type="transmembrane region" description="Helical" evidence="9">
    <location>
        <begin position="560"/>
        <end position="580"/>
    </location>
</feature>
<comment type="function">
    <text evidence="9">Part of the Sec protein translocase complex. Interacts with the SecYEG preprotein conducting channel. SecDF uses the proton motive force (PMF) to complete protein translocation after the ATP-dependent function of SecA.</text>
</comment>
<dbReference type="Gene3D" id="3.30.70.3220">
    <property type="match status" value="1"/>
</dbReference>
<feature type="transmembrane region" description="Helical" evidence="9">
    <location>
        <begin position="631"/>
        <end position="653"/>
    </location>
</feature>
<comment type="subunit">
    <text evidence="9">Forms a complex with SecF. Part of the essential Sec protein translocation apparatus which comprises SecA, SecYEG and auxiliary proteins SecDF. Other proteins may also be involved.</text>
</comment>
<dbReference type="KEGG" id="hbs:IPV69_10420"/>
<dbReference type="GO" id="GO:0015450">
    <property type="term" value="F:protein-transporting ATPase activity"/>
    <property type="evidence" value="ECO:0007669"/>
    <property type="project" value="InterPro"/>
</dbReference>
<dbReference type="Proteomes" id="UP000593765">
    <property type="component" value="Chromosome"/>
</dbReference>
<dbReference type="InterPro" id="IPR005791">
    <property type="entry name" value="SecD"/>
</dbReference>
<keyword evidence="3 9" id="KW-1003">Cell membrane</keyword>
<comment type="similarity">
    <text evidence="9">Belongs to the SecD/SecF family. SecD subfamily.</text>
</comment>
<evidence type="ECO:0000256" key="4">
    <source>
        <dbReference type="ARBA" id="ARBA00022692"/>
    </source>
</evidence>
<organism evidence="14 15">
    <name type="scientific">Humisphaera borealis</name>
    <dbReference type="NCBI Taxonomy" id="2807512"/>
    <lineage>
        <taxon>Bacteria</taxon>
        <taxon>Pseudomonadati</taxon>
        <taxon>Planctomycetota</taxon>
        <taxon>Phycisphaerae</taxon>
        <taxon>Tepidisphaerales</taxon>
        <taxon>Tepidisphaeraceae</taxon>
        <taxon>Humisphaera</taxon>
    </lineage>
</organism>
<sequence length="1192" mass="127479">MSQNYSGRISLILFVLLAALVAIFWPSLANPSGVAFNGNVPLSQKLNLKPGIDIVGGTSLLYEIKVPEGGSPSPTLAEDVTKALKKRVDPNGVLNLIWRPQNPNKLEIQMPLSGASSENARRTKALEDAGAQLEATNVRISEAMVWVERGGEPAASATTAPATAPTTAPSAAPRSIAKLDELSKGSSARRQILLDLAAAYDAIRQADAAIAAARQVSREHTEKTGEPATAEMLAAASKAREDREAADRKFNSLQDDLTATNRSLAELSRLVSLKSDAQRKERLAAIKTADAAYAQRIAALDAYVSAADAIAKAGGGLESATDLKRLLRGSGLLEFHILPDLSAQELTDAQHPGGYQDWVVQLQKFGPRGAPGDNYRWFEVDNPEEFKGGGRMVPYDGRQWVLASVRSTDSLDRESGDWKLVDARPEVDPQSGGRAVRFGFDRLGGQLFGTLTSRHVNKAMAIMLDGRLISAPNINSAITGGTGTITGGGKGGFAPKELEYLVSMLSAGSLPAQLDDEPIFERTVGPQLGEDNLRSGLIACSLGLVIVAIFLVSYYYLAGLVAFIGVLMNLVILLGAMAAINATFTLPGIAAIILTVGGAVDSNVLIFERLREEQHRGLPIRMALRNAYDRAFSAILDSNMTTLITSFFLIMFGTEEVKGFGITLIIGIVASLFTSLYVSRTIFGVLIDKFGVKKLGSLPLSIPKWDEMLRPNIRWTKLVPPFAIFSVVFIVAGCILFGVYAGRGQVMDIEFAGGTAVTFETTEAKDQSTVRGWMADQEKKNPLGLPAPQVVRVGTDGRTWEVTTASTDAIKVREAVLSAVGNNLKADLPSKFLGLGQSIEKVPFASRTWTEAASQPTTPIVIPITPDNLLERSKTVWPGGAIPEQARQYVGGAAIVLRQLDPPIKASEIASRINRQKLQVHTGGSNMTVTSDFTVVGVGGSDQPVREAILLTSEQNVDARKDEAKWRANLVSPLWELAQVAVSSPPQLQQVKNVNASVAGDTKKDATIALIASLVFIMAYIWVRFGNLKYGTATVFALIHDVLFCFAALGFAHLLSGNALGEALQLQPFRINLTLIAAILTIMGYSMLDTIVVFDRIREIRGKYGHVSATVINDAVNQTLSRTLLTAGTTIISVAIMYFIGGEGIHGFTFVLFVGILAGTYSSIAIASPILLVGSKAEDAPAKARGTATVTT</sequence>
<dbReference type="GO" id="GO:0005886">
    <property type="term" value="C:plasma membrane"/>
    <property type="evidence" value="ECO:0007669"/>
    <property type="project" value="UniProtKB-SubCell"/>
</dbReference>
<reference evidence="14 15" key="1">
    <citation type="submission" date="2020-10" db="EMBL/GenBank/DDBJ databases">
        <title>Wide distribution of Phycisphaera-like planctomycetes from WD2101 soil group in peatlands and genome analysis of the first cultivated representative.</title>
        <authorList>
            <person name="Dedysh S.N."/>
            <person name="Beletsky A.V."/>
            <person name="Ivanova A."/>
            <person name="Kulichevskaya I.S."/>
            <person name="Suzina N.E."/>
            <person name="Philippov D.A."/>
            <person name="Rakitin A.L."/>
            <person name="Mardanov A.V."/>
            <person name="Ravin N.V."/>
        </authorList>
    </citation>
    <scope>NUCLEOTIDE SEQUENCE [LARGE SCALE GENOMIC DNA]</scope>
    <source>
        <strain evidence="14 15">M1803</strain>
    </source>
</reference>
<keyword evidence="6 9" id="KW-1133">Transmembrane helix</keyword>
<dbReference type="GO" id="GO:0006605">
    <property type="term" value="P:protein targeting"/>
    <property type="evidence" value="ECO:0007669"/>
    <property type="project" value="UniProtKB-UniRule"/>
</dbReference>
<dbReference type="PANTHER" id="PTHR30081:SF1">
    <property type="entry name" value="PROTEIN TRANSLOCASE SUBUNIT SECD"/>
    <property type="match status" value="1"/>
</dbReference>
<protein>
    <recommendedName>
        <fullName evidence="9 10">Multifunctional fusion protein</fullName>
    </recommendedName>
    <domain>
        <recommendedName>
            <fullName evidence="9">Protein translocase subunit SecD</fullName>
        </recommendedName>
    </domain>
    <domain>
        <recommendedName>
            <fullName evidence="10">Protein-export membrane protein SecF</fullName>
        </recommendedName>
    </domain>
</protein>
<keyword evidence="4 9" id="KW-0812">Transmembrane</keyword>
<dbReference type="InterPro" id="IPR054384">
    <property type="entry name" value="SecDF_P1_head"/>
</dbReference>
<dbReference type="HAMAP" id="MF_01464_B">
    <property type="entry name" value="SecF_B"/>
    <property type="match status" value="1"/>
</dbReference>
<comment type="subcellular location">
    <subcellularLocation>
        <location evidence="1 9">Cell membrane</location>
        <topology evidence="1 9">Multi-pass membrane protein</topology>
    </subcellularLocation>
</comment>
<dbReference type="AlphaFoldDB" id="A0A7M2X2A4"/>
<keyword evidence="8 9" id="KW-0472">Membrane</keyword>
<evidence type="ECO:0000256" key="7">
    <source>
        <dbReference type="ARBA" id="ARBA00023010"/>
    </source>
</evidence>